<evidence type="ECO:0000313" key="13">
    <source>
        <dbReference type="Proteomes" id="UP001198163"/>
    </source>
</evidence>
<evidence type="ECO:0000256" key="5">
    <source>
        <dbReference type="ARBA" id="ARBA00022679"/>
    </source>
</evidence>
<evidence type="ECO:0000259" key="11">
    <source>
        <dbReference type="PROSITE" id="PS51094"/>
    </source>
</evidence>
<dbReference type="GO" id="GO:0005737">
    <property type="term" value="C:cytoplasm"/>
    <property type="evidence" value="ECO:0007669"/>
    <property type="project" value="UniProtKB-SubCell"/>
</dbReference>
<dbReference type="Pfam" id="PF00359">
    <property type="entry name" value="PTS_EIIA_2"/>
    <property type="match status" value="1"/>
</dbReference>
<keyword evidence="4" id="KW-0597">Phosphoprotein</keyword>
<dbReference type="EMBL" id="JAINWA010000001">
    <property type="protein sequence ID" value="MCD1653771.1"/>
    <property type="molecule type" value="Genomic_DNA"/>
</dbReference>
<dbReference type="PANTHER" id="PTHR36203">
    <property type="entry name" value="ASCORBATE-SPECIFIC PTS SYSTEM EIIA COMPONENT"/>
    <property type="match status" value="1"/>
</dbReference>
<name>A0AAE3JI49_9SPIR</name>
<evidence type="ECO:0000256" key="1">
    <source>
        <dbReference type="ARBA" id="ARBA00004496"/>
    </source>
</evidence>
<evidence type="ECO:0000256" key="8">
    <source>
        <dbReference type="ARBA" id="ARBA00037387"/>
    </source>
</evidence>
<keyword evidence="5" id="KW-0808">Transferase</keyword>
<dbReference type="AlphaFoldDB" id="A0AAE3JI49"/>
<dbReference type="PROSITE" id="PS51094">
    <property type="entry name" value="PTS_EIIA_TYPE_2"/>
    <property type="match status" value="1"/>
</dbReference>
<keyword evidence="12" id="KW-0762">Sugar transport</keyword>
<comment type="function">
    <text evidence="8">The phosphoenolpyruvate-dependent sugar phosphotransferase system (sugar PTS), a major carbohydrate active transport system, catalyzes the phosphorylation of incoming sugar substrates concomitantly with their translocation across the cell membrane. The enzyme II UlaABC PTS system is involved in ascorbate transport.</text>
</comment>
<dbReference type="InterPro" id="IPR051351">
    <property type="entry name" value="Ascorbate-PTS_EIIA_comp"/>
</dbReference>
<organism evidence="12 13">
    <name type="scientific">Teretinema zuelzerae</name>
    <dbReference type="NCBI Taxonomy" id="156"/>
    <lineage>
        <taxon>Bacteria</taxon>
        <taxon>Pseudomonadati</taxon>
        <taxon>Spirochaetota</taxon>
        <taxon>Spirochaetia</taxon>
        <taxon>Spirochaetales</taxon>
        <taxon>Treponemataceae</taxon>
        <taxon>Teretinema</taxon>
    </lineage>
</organism>
<gene>
    <name evidence="12" type="ORF">K7J14_03540</name>
</gene>
<keyword evidence="7" id="KW-0418">Kinase</keyword>
<evidence type="ECO:0000256" key="2">
    <source>
        <dbReference type="ARBA" id="ARBA00022448"/>
    </source>
</evidence>
<protein>
    <recommendedName>
        <fullName evidence="9">Ascorbate-specific PTS system EIIA component</fullName>
    </recommendedName>
    <alternativeName>
        <fullName evidence="10">Ascorbate-specific phosphotransferase enzyme IIA component</fullName>
    </alternativeName>
</protein>
<evidence type="ECO:0000256" key="10">
    <source>
        <dbReference type="ARBA" id="ARBA00042072"/>
    </source>
</evidence>
<proteinExistence type="predicted"/>
<keyword evidence="13" id="KW-1185">Reference proteome</keyword>
<dbReference type="CDD" id="cd00211">
    <property type="entry name" value="PTS_IIA_fru"/>
    <property type="match status" value="1"/>
</dbReference>
<accession>A0AAE3JI49</accession>
<dbReference type="SUPFAM" id="SSF55804">
    <property type="entry name" value="Phoshotransferase/anion transport protein"/>
    <property type="match status" value="1"/>
</dbReference>
<comment type="subcellular location">
    <subcellularLocation>
        <location evidence="1">Cytoplasm</location>
    </subcellularLocation>
</comment>
<reference evidence="12" key="1">
    <citation type="submission" date="2021-08" db="EMBL/GenBank/DDBJ databases">
        <title>Comparative analyses of Brucepasteria parasyntrophica and Teretinema zuelzerae.</title>
        <authorList>
            <person name="Song Y."/>
            <person name="Brune A."/>
        </authorList>
    </citation>
    <scope>NUCLEOTIDE SEQUENCE</scope>
    <source>
        <strain evidence="12">DSM 1903</strain>
    </source>
</reference>
<sequence>MGFFDYILKNRTVMLNLDAKDWRDAIRKGGALLLSAGSCRGSYIDAMIDGCERNGPYFVIGPGLAMPHARPETGVIETGYGIVTLRTGVNFGDPENDPVDVLVFMAAKDQAAHTEEAMLQVAEFCDNIDWLMELRVAKTVEEVIALLKRAEKQCAPM</sequence>
<dbReference type="InterPro" id="IPR016152">
    <property type="entry name" value="PTrfase/Anion_transptr"/>
</dbReference>
<comment type="caution">
    <text evidence="12">The sequence shown here is derived from an EMBL/GenBank/DDBJ whole genome shotgun (WGS) entry which is preliminary data.</text>
</comment>
<dbReference type="GO" id="GO:0016301">
    <property type="term" value="F:kinase activity"/>
    <property type="evidence" value="ECO:0007669"/>
    <property type="project" value="UniProtKB-KW"/>
</dbReference>
<keyword evidence="2" id="KW-0813">Transport</keyword>
<evidence type="ECO:0000256" key="4">
    <source>
        <dbReference type="ARBA" id="ARBA00022553"/>
    </source>
</evidence>
<feature type="domain" description="PTS EIIA type-2" evidence="11">
    <location>
        <begin position="6"/>
        <end position="150"/>
    </location>
</feature>
<evidence type="ECO:0000256" key="3">
    <source>
        <dbReference type="ARBA" id="ARBA00022490"/>
    </source>
</evidence>
<dbReference type="Proteomes" id="UP001198163">
    <property type="component" value="Unassembled WGS sequence"/>
</dbReference>
<keyword evidence="6" id="KW-0598">Phosphotransferase system</keyword>
<evidence type="ECO:0000313" key="12">
    <source>
        <dbReference type="EMBL" id="MCD1653771.1"/>
    </source>
</evidence>
<keyword evidence="3" id="KW-0963">Cytoplasm</keyword>
<dbReference type="GO" id="GO:0009401">
    <property type="term" value="P:phosphoenolpyruvate-dependent sugar phosphotransferase system"/>
    <property type="evidence" value="ECO:0007669"/>
    <property type="project" value="UniProtKB-KW"/>
</dbReference>
<evidence type="ECO:0000256" key="6">
    <source>
        <dbReference type="ARBA" id="ARBA00022683"/>
    </source>
</evidence>
<dbReference type="RefSeq" id="WP_230753185.1">
    <property type="nucleotide sequence ID" value="NZ_JAINWA010000001.1"/>
</dbReference>
<evidence type="ECO:0000256" key="9">
    <source>
        <dbReference type="ARBA" id="ARBA00041175"/>
    </source>
</evidence>
<evidence type="ECO:0000256" key="7">
    <source>
        <dbReference type="ARBA" id="ARBA00022777"/>
    </source>
</evidence>
<dbReference type="PANTHER" id="PTHR36203:SF1">
    <property type="entry name" value="ASCORBATE-SPECIFIC PTS SYSTEM EIIA COMPONENT"/>
    <property type="match status" value="1"/>
</dbReference>
<dbReference type="InterPro" id="IPR002178">
    <property type="entry name" value="PTS_EIIA_type-2_dom"/>
</dbReference>
<dbReference type="Gene3D" id="3.40.930.10">
    <property type="entry name" value="Mannitol-specific EII, Chain A"/>
    <property type="match status" value="1"/>
</dbReference>